<dbReference type="Proteomes" id="UP000694863">
    <property type="component" value="Unplaced"/>
</dbReference>
<gene>
    <name evidence="2" type="primary">TTC24</name>
</gene>
<keyword evidence="1" id="KW-1185">Reference proteome</keyword>
<proteinExistence type="predicted"/>
<reference evidence="2" key="1">
    <citation type="submission" date="2025-08" db="UniProtKB">
        <authorList>
            <consortium name="RefSeq"/>
        </authorList>
    </citation>
    <scope>IDENTIFICATION</scope>
</reference>
<evidence type="ECO:0000313" key="1">
    <source>
        <dbReference type="Proteomes" id="UP000694863"/>
    </source>
</evidence>
<accession>A0AC55DRB9</accession>
<organism evidence="1 2">
    <name type="scientific">Echinops telfairi</name>
    <name type="common">Lesser hedgehog tenrec</name>
    <dbReference type="NCBI Taxonomy" id="9371"/>
    <lineage>
        <taxon>Eukaryota</taxon>
        <taxon>Metazoa</taxon>
        <taxon>Chordata</taxon>
        <taxon>Craniata</taxon>
        <taxon>Vertebrata</taxon>
        <taxon>Euteleostomi</taxon>
        <taxon>Mammalia</taxon>
        <taxon>Eutheria</taxon>
        <taxon>Afrotheria</taxon>
        <taxon>Tenrecidae</taxon>
        <taxon>Tenrecinae</taxon>
        <taxon>Echinops</taxon>
    </lineage>
</organism>
<dbReference type="RefSeq" id="XP_045154289.1">
    <property type="nucleotide sequence ID" value="XM_045298354.1"/>
</dbReference>
<sequence>MSSSPPEDMPQEPGPERSSSNSVKKRRKGLPKEASIRALTRAGHGALQAGRNHEALTNFQKAFLLASEAPHAPAGPVLRACAFNLGAAYVETGDPARGLELLLRAHPEEKAQGGGRGDQCFNVALAYQALGDLPQALAWYHRALGHYQPQGEQGEAQAKMGACYQALGQPELAAPCLQEASWAYVQAGRPQAAALALGAAARCMLEGGQHGVGEVLQVLQDSWKLAERSTEREFLGQLYNDLGLGYSQLRLFPLAVEAFLQALPLCRGPREEATVLRNLGMAHNALANYQEALEYHQKAADLHGSQGQRWEQGRSFGSLAFALSQLGDHKAARDNYLHALQAARDTGDVKGQWQACEGLGAAAARLGQYDQALTHYKEALAQCQKEPASVRQRLVAKLADAMRTHLAQGGLAQTHSPPLASGRPFPAAGPSATVQWGTADGHRSSASGWEGERSENDLEEDGSPTVPAMSRSGRLERPGPRRQLSFEGAGSSRAKLPGIVVPSGPQAHSSSKWSREAGIRHPQRRPTESGFCTIT</sequence>
<protein>
    <submittedName>
        <fullName evidence="2">Tetratricopeptide repeat protein 24</fullName>
    </submittedName>
</protein>
<name>A0AC55DRB9_ECHTE</name>
<evidence type="ECO:0000313" key="2">
    <source>
        <dbReference type="RefSeq" id="XP_045154289.1"/>
    </source>
</evidence>